<comment type="caution">
    <text evidence="1">The sequence shown here is derived from an EMBL/GenBank/DDBJ whole genome shotgun (WGS) entry which is preliminary data.</text>
</comment>
<evidence type="ECO:0000313" key="1">
    <source>
        <dbReference type="EMBL" id="ORY16375.1"/>
    </source>
</evidence>
<sequence>MVVSALSVFGGSFFQYVVSIIVLPCFHSSIPYIQNIPHLCNACETRPFGSSPRTPTSPFLTFPPPRLECSWKDSGDAHGRCRADETRCTPRFGPAPTPSSLLPSTHYRRTHAPAPPTHPCRVSAGSPLASDQRVQHPLISADEGLMALWKDGCRGGVE</sequence>
<dbReference type="EMBL" id="MCFA01000018">
    <property type="protein sequence ID" value="ORY16375.1"/>
    <property type="molecule type" value="Genomic_DNA"/>
</dbReference>
<proteinExistence type="predicted"/>
<organism evidence="1 2">
    <name type="scientific">Clohesyomyces aquaticus</name>
    <dbReference type="NCBI Taxonomy" id="1231657"/>
    <lineage>
        <taxon>Eukaryota</taxon>
        <taxon>Fungi</taxon>
        <taxon>Dikarya</taxon>
        <taxon>Ascomycota</taxon>
        <taxon>Pezizomycotina</taxon>
        <taxon>Dothideomycetes</taxon>
        <taxon>Pleosporomycetidae</taxon>
        <taxon>Pleosporales</taxon>
        <taxon>Lindgomycetaceae</taxon>
        <taxon>Clohesyomyces</taxon>
    </lineage>
</organism>
<protein>
    <submittedName>
        <fullName evidence="1">Uncharacterized protein</fullName>
    </submittedName>
</protein>
<dbReference type="AlphaFoldDB" id="A0A1Y2A2Z8"/>
<evidence type="ECO:0000313" key="2">
    <source>
        <dbReference type="Proteomes" id="UP000193144"/>
    </source>
</evidence>
<gene>
    <name evidence="1" type="ORF">BCR34DRAFT_103618</name>
</gene>
<dbReference type="Proteomes" id="UP000193144">
    <property type="component" value="Unassembled WGS sequence"/>
</dbReference>
<reference evidence="1 2" key="1">
    <citation type="submission" date="2016-07" db="EMBL/GenBank/DDBJ databases">
        <title>Pervasive Adenine N6-methylation of Active Genes in Fungi.</title>
        <authorList>
            <consortium name="DOE Joint Genome Institute"/>
            <person name="Mondo S.J."/>
            <person name="Dannebaum R.O."/>
            <person name="Kuo R.C."/>
            <person name="Labutti K."/>
            <person name="Haridas S."/>
            <person name="Kuo A."/>
            <person name="Salamov A."/>
            <person name="Ahrendt S.R."/>
            <person name="Lipzen A."/>
            <person name="Sullivan W."/>
            <person name="Andreopoulos W.B."/>
            <person name="Clum A."/>
            <person name="Lindquist E."/>
            <person name="Daum C."/>
            <person name="Ramamoorthy G.K."/>
            <person name="Gryganskyi A."/>
            <person name="Culley D."/>
            <person name="Magnuson J.K."/>
            <person name="James T.Y."/>
            <person name="O'Malley M.A."/>
            <person name="Stajich J.E."/>
            <person name="Spatafora J.W."/>
            <person name="Visel A."/>
            <person name="Grigoriev I.V."/>
        </authorList>
    </citation>
    <scope>NUCLEOTIDE SEQUENCE [LARGE SCALE GENOMIC DNA]</scope>
    <source>
        <strain evidence="1 2">CBS 115471</strain>
    </source>
</reference>
<keyword evidence="2" id="KW-1185">Reference proteome</keyword>
<name>A0A1Y2A2Z8_9PLEO</name>
<accession>A0A1Y2A2Z8</accession>